<dbReference type="InterPro" id="IPR003658">
    <property type="entry name" value="Anti-sigma_ant"/>
</dbReference>
<feature type="domain" description="STAS" evidence="3">
    <location>
        <begin position="12"/>
        <end position="119"/>
    </location>
</feature>
<dbReference type="Pfam" id="PF01740">
    <property type="entry name" value="STAS"/>
    <property type="match status" value="1"/>
</dbReference>
<dbReference type="EMBL" id="JBHTBJ010000005">
    <property type="protein sequence ID" value="MFC7274350.1"/>
    <property type="molecule type" value="Genomic_DNA"/>
</dbReference>
<dbReference type="PANTHER" id="PTHR33495:SF2">
    <property type="entry name" value="ANTI-SIGMA FACTOR ANTAGONIST TM_1081-RELATED"/>
    <property type="match status" value="1"/>
</dbReference>
<comment type="similarity">
    <text evidence="1 2">Belongs to the anti-sigma-factor antagonist family.</text>
</comment>
<dbReference type="CDD" id="cd07043">
    <property type="entry name" value="STAS_anti-anti-sigma_factors"/>
    <property type="match status" value="1"/>
</dbReference>
<dbReference type="SUPFAM" id="SSF52091">
    <property type="entry name" value="SpoIIaa-like"/>
    <property type="match status" value="1"/>
</dbReference>
<keyword evidence="5" id="KW-1185">Reference proteome</keyword>
<dbReference type="Proteomes" id="UP001596548">
    <property type="component" value="Unassembled WGS sequence"/>
</dbReference>
<dbReference type="Gene3D" id="3.30.750.24">
    <property type="entry name" value="STAS domain"/>
    <property type="match status" value="1"/>
</dbReference>
<name>A0ABW2HPC2_9ACTN</name>
<evidence type="ECO:0000313" key="4">
    <source>
        <dbReference type="EMBL" id="MFC7274350.1"/>
    </source>
</evidence>
<evidence type="ECO:0000313" key="5">
    <source>
        <dbReference type="Proteomes" id="UP001596548"/>
    </source>
</evidence>
<dbReference type="RefSeq" id="WP_378966156.1">
    <property type="nucleotide sequence ID" value="NZ_JBHTBJ010000005.1"/>
</dbReference>
<dbReference type="InterPro" id="IPR036513">
    <property type="entry name" value="STAS_dom_sf"/>
</dbReference>
<evidence type="ECO:0000259" key="3">
    <source>
        <dbReference type="PROSITE" id="PS50801"/>
    </source>
</evidence>
<proteinExistence type="inferred from homology"/>
<dbReference type="PANTHER" id="PTHR33495">
    <property type="entry name" value="ANTI-SIGMA FACTOR ANTAGONIST TM_1081-RELATED-RELATED"/>
    <property type="match status" value="1"/>
</dbReference>
<evidence type="ECO:0000256" key="2">
    <source>
        <dbReference type="RuleBase" id="RU003749"/>
    </source>
</evidence>
<dbReference type="PROSITE" id="PS50801">
    <property type="entry name" value="STAS"/>
    <property type="match status" value="1"/>
</dbReference>
<evidence type="ECO:0000256" key="1">
    <source>
        <dbReference type="ARBA" id="ARBA00009013"/>
    </source>
</evidence>
<accession>A0ABW2HPC2</accession>
<sequence>MESSIQRTLADDGTATVTVHGEIDFANCDELTGRAREAVREWSPPTLRVDLEKADFIDTTGLGALIEAYKEANAAGARFVVVNPTPLFRRVLDITGLSELFGLTDAEVRATAVESEASGT</sequence>
<gene>
    <name evidence="4" type="ORF">ACFQS1_10200</name>
</gene>
<dbReference type="InterPro" id="IPR002645">
    <property type="entry name" value="STAS_dom"/>
</dbReference>
<dbReference type="NCBIfam" id="TIGR00377">
    <property type="entry name" value="ant_ant_sig"/>
    <property type="match status" value="1"/>
</dbReference>
<reference evidence="5" key="1">
    <citation type="journal article" date="2019" name="Int. J. Syst. Evol. Microbiol.">
        <title>The Global Catalogue of Microorganisms (GCM) 10K type strain sequencing project: providing services to taxonomists for standard genome sequencing and annotation.</title>
        <authorList>
            <consortium name="The Broad Institute Genomics Platform"/>
            <consortium name="The Broad Institute Genome Sequencing Center for Infectious Disease"/>
            <person name="Wu L."/>
            <person name="Ma J."/>
        </authorList>
    </citation>
    <scope>NUCLEOTIDE SEQUENCE [LARGE SCALE GENOMIC DNA]</scope>
    <source>
        <strain evidence="5">XZYJT-10</strain>
    </source>
</reference>
<organism evidence="4 5">
    <name type="scientific">Paractinoplanes rhizophilus</name>
    <dbReference type="NCBI Taxonomy" id="1416877"/>
    <lineage>
        <taxon>Bacteria</taxon>
        <taxon>Bacillati</taxon>
        <taxon>Actinomycetota</taxon>
        <taxon>Actinomycetes</taxon>
        <taxon>Micromonosporales</taxon>
        <taxon>Micromonosporaceae</taxon>
        <taxon>Paractinoplanes</taxon>
    </lineage>
</organism>
<comment type="caution">
    <text evidence="4">The sequence shown here is derived from an EMBL/GenBank/DDBJ whole genome shotgun (WGS) entry which is preliminary data.</text>
</comment>
<protein>
    <recommendedName>
        <fullName evidence="2">Anti-sigma factor antagonist</fullName>
    </recommendedName>
</protein>